<keyword evidence="4" id="KW-0698">rRNA processing</keyword>
<organism evidence="11 12">
    <name type="scientific">Legionella quinlivanii</name>
    <dbReference type="NCBI Taxonomy" id="45073"/>
    <lineage>
        <taxon>Bacteria</taxon>
        <taxon>Pseudomonadati</taxon>
        <taxon>Pseudomonadota</taxon>
        <taxon>Gammaproteobacteria</taxon>
        <taxon>Legionellales</taxon>
        <taxon>Legionellaceae</taxon>
        <taxon>Legionella</taxon>
    </lineage>
</organism>
<dbReference type="OrthoDB" id="9785808at2"/>
<evidence type="ECO:0000256" key="9">
    <source>
        <dbReference type="RuleBase" id="RU362028"/>
    </source>
</evidence>
<sequence>MNDVRYLEVTANEEGQRLDNYLMRILKGVPKSHIYRIIRSGEVRINKKRAEASSRLKEGDILRIPPVRVSQEKEIFVGDRMEQRLRQSIIYEDGELLVINKPAGIAVHGGSGLNLGVIEALRKIRTDLHYLELVHRLDRETSGCLLLAKKRSALRLIQAQLESREVKKIYWALLQNSWADEKKILVDAPLKKNNLQSGERVVVVHPEGKPSQTTFRLLENYSDACWIEASPKTGRTHQIRVHSAHIKHPIAGDEKYGGRRLSYDFIQDRSRLYLHARAIQFNLKDKKLCFEAELDEQFSQTLKFLRTRECGIHE</sequence>
<evidence type="ECO:0000256" key="2">
    <source>
        <dbReference type="ARBA" id="ARBA00002876"/>
    </source>
</evidence>
<evidence type="ECO:0000256" key="7">
    <source>
        <dbReference type="PIRSR" id="PIRSR606225-1"/>
    </source>
</evidence>
<dbReference type="InterPro" id="IPR020103">
    <property type="entry name" value="PsdUridine_synth_cat_dom_sf"/>
</dbReference>
<accession>A0A0W0XZZ9</accession>
<evidence type="ECO:0000256" key="5">
    <source>
        <dbReference type="ARBA" id="ARBA00022884"/>
    </source>
</evidence>
<evidence type="ECO:0000256" key="1">
    <source>
        <dbReference type="ARBA" id="ARBA00000381"/>
    </source>
</evidence>
<comment type="catalytic activity">
    <reaction evidence="1">
        <text>uridine(955/2504/2580) in 23S rRNA = pseudouridine(955/2504/2580) in 23S rRNA</text>
        <dbReference type="Rhea" id="RHEA:42528"/>
        <dbReference type="Rhea" id="RHEA-COMP:10099"/>
        <dbReference type="Rhea" id="RHEA-COMP:10100"/>
        <dbReference type="ChEBI" id="CHEBI:65314"/>
        <dbReference type="ChEBI" id="CHEBI:65315"/>
        <dbReference type="EC" id="5.4.99.24"/>
    </reaction>
</comment>
<dbReference type="InterPro" id="IPR002942">
    <property type="entry name" value="S4_RNA-bd"/>
</dbReference>
<comment type="function">
    <text evidence="2">Responsible for synthesis of pseudouridine from uracil at positions 955, 2504 and 2580 in 23S ribosomal RNA.</text>
</comment>
<dbReference type="SMART" id="SM00363">
    <property type="entry name" value="S4"/>
    <property type="match status" value="1"/>
</dbReference>
<reference evidence="11 12" key="1">
    <citation type="submission" date="2015-11" db="EMBL/GenBank/DDBJ databases">
        <title>Genomic analysis of 38 Legionella species identifies large and diverse effector repertoires.</title>
        <authorList>
            <person name="Burstein D."/>
            <person name="Amaro F."/>
            <person name="Zusman T."/>
            <person name="Lifshitz Z."/>
            <person name="Cohen O."/>
            <person name="Gilbert J.A."/>
            <person name="Pupko T."/>
            <person name="Shuman H.A."/>
            <person name="Segal G."/>
        </authorList>
    </citation>
    <scope>NUCLEOTIDE SEQUENCE [LARGE SCALE GENOMIC DNA]</scope>
    <source>
        <strain evidence="11 12">CDC#1442-AUS-E</strain>
    </source>
</reference>
<dbReference type="PANTHER" id="PTHR21600">
    <property type="entry name" value="MITOCHONDRIAL RNA PSEUDOURIDINE SYNTHASE"/>
    <property type="match status" value="1"/>
</dbReference>
<dbReference type="CDD" id="cd02869">
    <property type="entry name" value="PseudoU_synth_RluA_like"/>
    <property type="match status" value="1"/>
</dbReference>
<evidence type="ECO:0000256" key="3">
    <source>
        <dbReference type="ARBA" id="ARBA00010876"/>
    </source>
</evidence>
<comment type="catalytic activity">
    <reaction evidence="9">
        <text>a uridine in RNA = a pseudouridine in RNA</text>
        <dbReference type="Rhea" id="RHEA:48348"/>
        <dbReference type="Rhea" id="RHEA-COMP:12068"/>
        <dbReference type="Rhea" id="RHEA-COMP:12069"/>
        <dbReference type="ChEBI" id="CHEBI:65314"/>
        <dbReference type="ChEBI" id="CHEBI:65315"/>
    </reaction>
</comment>
<evidence type="ECO:0000313" key="11">
    <source>
        <dbReference type="EMBL" id="KTD50300.1"/>
    </source>
</evidence>
<evidence type="ECO:0000259" key="10">
    <source>
        <dbReference type="SMART" id="SM00363"/>
    </source>
</evidence>
<dbReference type="PATRIC" id="fig|45073.5.peg.1717"/>
<dbReference type="InterPro" id="IPR006224">
    <property type="entry name" value="PsdUridine_synth_RluA-like_CS"/>
</dbReference>
<dbReference type="InterPro" id="IPR036986">
    <property type="entry name" value="S4_RNA-bd_sf"/>
</dbReference>
<dbReference type="Proteomes" id="UP000054618">
    <property type="component" value="Unassembled WGS sequence"/>
</dbReference>
<dbReference type="InterPro" id="IPR050188">
    <property type="entry name" value="RluA_PseudoU_synthase"/>
</dbReference>
<dbReference type="STRING" id="45073.Lqui_1625"/>
<dbReference type="CDD" id="cd00165">
    <property type="entry name" value="S4"/>
    <property type="match status" value="1"/>
</dbReference>
<proteinExistence type="inferred from homology"/>
<dbReference type="Pfam" id="PF00849">
    <property type="entry name" value="PseudoU_synth_2"/>
    <property type="match status" value="1"/>
</dbReference>
<dbReference type="SUPFAM" id="SSF55174">
    <property type="entry name" value="Alpha-L RNA-binding motif"/>
    <property type="match status" value="1"/>
</dbReference>
<evidence type="ECO:0000313" key="12">
    <source>
        <dbReference type="Proteomes" id="UP000054618"/>
    </source>
</evidence>
<dbReference type="InterPro" id="IPR006225">
    <property type="entry name" value="PsdUridine_synth_RluC/D"/>
</dbReference>
<dbReference type="InterPro" id="IPR006145">
    <property type="entry name" value="PsdUridine_synth_RsuA/RluA"/>
</dbReference>
<dbReference type="PROSITE" id="PS01129">
    <property type="entry name" value="PSI_RLU"/>
    <property type="match status" value="1"/>
</dbReference>
<protein>
    <recommendedName>
        <fullName evidence="9">Pseudouridine synthase</fullName>
        <ecNumber evidence="9">5.4.99.-</ecNumber>
    </recommendedName>
</protein>
<dbReference type="SUPFAM" id="SSF55120">
    <property type="entry name" value="Pseudouridine synthase"/>
    <property type="match status" value="1"/>
</dbReference>
<keyword evidence="12" id="KW-1185">Reference proteome</keyword>
<name>A0A0W0XZZ9_9GAMM</name>
<dbReference type="EMBL" id="LNYS01000008">
    <property type="protein sequence ID" value="KTD50300.1"/>
    <property type="molecule type" value="Genomic_DNA"/>
</dbReference>
<comment type="caution">
    <text evidence="11">The sequence shown here is derived from an EMBL/GenBank/DDBJ whole genome shotgun (WGS) entry which is preliminary data.</text>
</comment>
<dbReference type="GO" id="GO:0160141">
    <property type="term" value="F:23S rRNA pseudouridine(955/2504/2580) synthase activity"/>
    <property type="evidence" value="ECO:0007669"/>
    <property type="project" value="UniProtKB-EC"/>
</dbReference>
<evidence type="ECO:0000256" key="4">
    <source>
        <dbReference type="ARBA" id="ARBA00022552"/>
    </source>
</evidence>
<feature type="domain" description="RNA-binding S4" evidence="10">
    <location>
        <begin position="16"/>
        <end position="75"/>
    </location>
</feature>
<dbReference type="PANTHER" id="PTHR21600:SF92">
    <property type="entry name" value="RIBOSOMAL LARGE SUBUNIT PSEUDOURIDINE SYNTHASE C"/>
    <property type="match status" value="1"/>
</dbReference>
<dbReference type="GO" id="GO:0000455">
    <property type="term" value="P:enzyme-directed rRNA pseudouridine synthesis"/>
    <property type="evidence" value="ECO:0007669"/>
    <property type="project" value="UniProtKB-ARBA"/>
</dbReference>
<dbReference type="PROSITE" id="PS50889">
    <property type="entry name" value="S4"/>
    <property type="match status" value="1"/>
</dbReference>
<evidence type="ECO:0000256" key="6">
    <source>
        <dbReference type="ARBA" id="ARBA00023235"/>
    </source>
</evidence>
<dbReference type="Pfam" id="PF01479">
    <property type="entry name" value="S4"/>
    <property type="match status" value="1"/>
</dbReference>
<keyword evidence="6 9" id="KW-0413">Isomerase</keyword>
<dbReference type="Gene3D" id="3.10.290.10">
    <property type="entry name" value="RNA-binding S4 domain"/>
    <property type="match status" value="1"/>
</dbReference>
<keyword evidence="5 8" id="KW-0694">RNA-binding</keyword>
<gene>
    <name evidence="11" type="ORF">Lqui_1625</name>
</gene>
<comment type="similarity">
    <text evidence="3 9">Belongs to the pseudouridine synthase RluA family.</text>
</comment>
<dbReference type="GO" id="GO:0003723">
    <property type="term" value="F:RNA binding"/>
    <property type="evidence" value="ECO:0007669"/>
    <property type="project" value="UniProtKB-KW"/>
</dbReference>
<feature type="active site" evidence="7">
    <location>
        <position position="138"/>
    </location>
</feature>
<dbReference type="NCBIfam" id="TIGR00005">
    <property type="entry name" value="rluA_subfam"/>
    <property type="match status" value="1"/>
</dbReference>
<dbReference type="AlphaFoldDB" id="A0A0W0XZZ9"/>
<dbReference type="EC" id="5.4.99.-" evidence="9"/>
<evidence type="ECO:0000256" key="8">
    <source>
        <dbReference type="PROSITE-ProRule" id="PRU00182"/>
    </source>
</evidence>
<dbReference type="Gene3D" id="3.30.2350.10">
    <property type="entry name" value="Pseudouridine synthase"/>
    <property type="match status" value="1"/>
</dbReference>
<dbReference type="RefSeq" id="WP_058507727.1">
    <property type="nucleotide sequence ID" value="NZ_CAAAIK010000001.1"/>
</dbReference>